<feature type="transmembrane region" description="Helical" evidence="7">
    <location>
        <begin position="153"/>
        <end position="172"/>
    </location>
</feature>
<dbReference type="GO" id="GO:0016020">
    <property type="term" value="C:membrane"/>
    <property type="evidence" value="ECO:0007669"/>
    <property type="project" value="UniProtKB-SubCell"/>
</dbReference>
<dbReference type="PANTHER" id="PTHR20855">
    <property type="entry name" value="ADIPOR/PROGESTIN RECEPTOR-RELATED"/>
    <property type="match status" value="1"/>
</dbReference>
<feature type="binding site" evidence="5">
    <location>
        <position position="238"/>
    </location>
    <ligand>
        <name>Zn(2+)</name>
        <dbReference type="ChEBI" id="CHEBI:29105"/>
    </ligand>
</feature>
<gene>
    <name evidence="8" type="ORF">DF223_04005</name>
</gene>
<feature type="transmembrane region" description="Helical" evidence="7">
    <location>
        <begin position="63"/>
        <end position="84"/>
    </location>
</feature>
<feature type="transmembrane region" description="Helical" evidence="7">
    <location>
        <begin position="130"/>
        <end position="147"/>
    </location>
</feature>
<proteinExistence type="predicted"/>
<dbReference type="GO" id="GO:0046872">
    <property type="term" value="F:metal ion binding"/>
    <property type="evidence" value="ECO:0007669"/>
    <property type="project" value="UniProtKB-KW"/>
</dbReference>
<evidence type="ECO:0000256" key="7">
    <source>
        <dbReference type="SAM" id="Phobius"/>
    </source>
</evidence>
<comment type="caution">
    <text evidence="8">The sequence shown here is derived from an EMBL/GenBank/DDBJ whole genome shotgun (WGS) entry which is preliminary data.</text>
</comment>
<evidence type="ECO:0000256" key="5">
    <source>
        <dbReference type="PIRSR" id="PIRSR604254-1"/>
    </source>
</evidence>
<feature type="binding site" evidence="5">
    <location>
        <position position="242"/>
    </location>
    <ligand>
        <name>Zn(2+)</name>
        <dbReference type="ChEBI" id="CHEBI:29105"/>
    </ligand>
</feature>
<organism evidence="8 9">
    <name type="scientific">Mycetocola zhujimingii</name>
    <dbReference type="NCBI Taxonomy" id="2079792"/>
    <lineage>
        <taxon>Bacteria</taxon>
        <taxon>Bacillati</taxon>
        <taxon>Actinomycetota</taxon>
        <taxon>Actinomycetes</taxon>
        <taxon>Micrococcales</taxon>
        <taxon>Microbacteriaceae</taxon>
        <taxon>Mycetocola</taxon>
    </lineage>
</organism>
<sequence length="268" mass="28931">MSDKEAARPDGVSDTADALRHPHTASDAAVSADESRGPDLPNIPVIDASVPADADVKPTWRGWIHAATTPITVIAGILLVTLAHGTPAKLSTAVFALTSFLLFGISALYHRLNWSPRARILLKRMDHANIFLLIAGSYTPIATLALPPEKGNLLLVLVWSGALVGIGFRVFWIHAPRWLYVMLYIALGWAAVMFLVDIFEANPVTMTLIIVGGLLYTGGAVVYALKKPNPVPGHFGFHEIFHVCTVLAFLCHWTGIMLLAVNPVYNAG</sequence>
<keyword evidence="9" id="KW-1185">Reference proteome</keyword>
<feature type="transmembrane region" description="Helical" evidence="7">
    <location>
        <begin position="237"/>
        <end position="261"/>
    </location>
</feature>
<accession>A0A2U1THX8</accession>
<evidence type="ECO:0000313" key="9">
    <source>
        <dbReference type="Proteomes" id="UP000244962"/>
    </source>
</evidence>
<keyword evidence="3 7" id="KW-1133">Transmembrane helix</keyword>
<keyword evidence="5" id="KW-0862">Zinc</keyword>
<protein>
    <submittedName>
        <fullName evidence="8">Hemolysin III</fullName>
    </submittedName>
</protein>
<feature type="transmembrane region" description="Helical" evidence="7">
    <location>
        <begin position="179"/>
        <end position="199"/>
    </location>
</feature>
<evidence type="ECO:0000256" key="4">
    <source>
        <dbReference type="ARBA" id="ARBA00023136"/>
    </source>
</evidence>
<keyword evidence="2 7" id="KW-0812">Transmembrane</keyword>
<feature type="transmembrane region" description="Helical" evidence="7">
    <location>
        <begin position="205"/>
        <end position="225"/>
    </location>
</feature>
<dbReference type="PANTHER" id="PTHR20855:SF3">
    <property type="entry name" value="LD03007P"/>
    <property type="match status" value="1"/>
</dbReference>
<name>A0A2U1THX8_9MICO</name>
<comment type="subcellular location">
    <subcellularLocation>
        <location evidence="1">Membrane</location>
        <topology evidence="1">Multi-pass membrane protein</topology>
    </subcellularLocation>
</comment>
<feature type="region of interest" description="Disordered" evidence="6">
    <location>
        <begin position="1"/>
        <end position="44"/>
    </location>
</feature>
<feature type="transmembrane region" description="Helical" evidence="7">
    <location>
        <begin position="90"/>
        <end position="109"/>
    </location>
</feature>
<evidence type="ECO:0000256" key="6">
    <source>
        <dbReference type="SAM" id="MobiDB-lite"/>
    </source>
</evidence>
<dbReference type="InterPro" id="IPR004254">
    <property type="entry name" value="AdipoR/HlyIII-related"/>
</dbReference>
<dbReference type="RefSeq" id="WP_108962230.1">
    <property type="nucleotide sequence ID" value="NZ_QEFB01000001.1"/>
</dbReference>
<reference evidence="9" key="1">
    <citation type="submission" date="2018-04" db="EMBL/GenBank/DDBJ databases">
        <authorList>
            <person name="Liu S."/>
            <person name="Wang Z."/>
            <person name="Li J."/>
        </authorList>
    </citation>
    <scope>NUCLEOTIDE SEQUENCE [LARGE SCALE GENOMIC DNA]</scope>
    <source>
        <strain evidence="9">622</strain>
    </source>
</reference>
<keyword evidence="4 7" id="KW-0472">Membrane</keyword>
<keyword evidence="5" id="KW-0479">Metal-binding</keyword>
<dbReference type="Proteomes" id="UP000244962">
    <property type="component" value="Unassembled WGS sequence"/>
</dbReference>
<evidence type="ECO:0000256" key="1">
    <source>
        <dbReference type="ARBA" id="ARBA00004141"/>
    </source>
</evidence>
<dbReference type="EMBL" id="QEFB01000001">
    <property type="protein sequence ID" value="PWC08499.1"/>
    <property type="molecule type" value="Genomic_DNA"/>
</dbReference>
<dbReference type="Pfam" id="PF03006">
    <property type="entry name" value="HlyIII"/>
    <property type="match status" value="1"/>
</dbReference>
<evidence type="ECO:0000313" key="8">
    <source>
        <dbReference type="EMBL" id="PWC08499.1"/>
    </source>
</evidence>
<evidence type="ECO:0000256" key="3">
    <source>
        <dbReference type="ARBA" id="ARBA00022989"/>
    </source>
</evidence>
<evidence type="ECO:0000256" key="2">
    <source>
        <dbReference type="ARBA" id="ARBA00022692"/>
    </source>
</evidence>
<feature type="binding site" evidence="5">
    <location>
        <position position="110"/>
    </location>
    <ligand>
        <name>Zn(2+)</name>
        <dbReference type="ChEBI" id="CHEBI:29105"/>
    </ligand>
</feature>
<dbReference type="AlphaFoldDB" id="A0A2U1THX8"/>